<dbReference type="EMBL" id="WAEL01000015">
    <property type="protein sequence ID" value="NID13798.1"/>
    <property type="molecule type" value="Genomic_DNA"/>
</dbReference>
<accession>A0ABX0QSQ9</accession>
<sequence>MNLKPGDLVMATNLPAGELLVLLALDDYGMDTTHAFSAVVIIHTNPSDLFDPSKETGNISAWQTADFRLTTWSELVPLLSATL</sequence>
<dbReference type="Proteomes" id="UP000606008">
    <property type="component" value="Unassembled WGS sequence"/>
</dbReference>
<reference evidence="1" key="1">
    <citation type="submission" date="2024-05" db="EMBL/GenBank/DDBJ databases">
        <authorList>
            <person name="Jung D.-H."/>
        </authorList>
    </citation>
    <scope>NUCLEOTIDE SEQUENCE</scope>
    <source>
        <strain evidence="1">JA-25</strain>
    </source>
</reference>
<gene>
    <name evidence="1" type="ORF">F7231_26755</name>
</gene>
<evidence type="ECO:0000313" key="2">
    <source>
        <dbReference type="Proteomes" id="UP000606008"/>
    </source>
</evidence>
<comment type="caution">
    <text evidence="1">The sequence shown here is derived from an EMBL/GenBank/DDBJ whole genome shotgun (WGS) entry which is preliminary data.</text>
</comment>
<name>A0ABX0QSQ9_9BACT</name>
<keyword evidence="2" id="KW-1185">Reference proteome</keyword>
<organism evidence="1 2">
    <name type="scientific">Fibrivirga algicola</name>
    <dbReference type="NCBI Taxonomy" id="2950420"/>
    <lineage>
        <taxon>Bacteria</taxon>
        <taxon>Pseudomonadati</taxon>
        <taxon>Bacteroidota</taxon>
        <taxon>Cytophagia</taxon>
        <taxon>Cytophagales</taxon>
        <taxon>Spirosomataceae</taxon>
        <taxon>Fibrivirga</taxon>
    </lineage>
</organism>
<protein>
    <submittedName>
        <fullName evidence="1">Uncharacterized protein</fullName>
    </submittedName>
</protein>
<evidence type="ECO:0000313" key="1">
    <source>
        <dbReference type="EMBL" id="NID13798.1"/>
    </source>
</evidence>
<dbReference type="RefSeq" id="WP_166694311.1">
    <property type="nucleotide sequence ID" value="NZ_WAEL01000015.1"/>
</dbReference>
<proteinExistence type="predicted"/>